<keyword evidence="4" id="KW-0408">Iron</keyword>
<dbReference type="PANTHER" id="PTHR42859:SF17">
    <property type="entry name" value="ELECTRON TRANSPORT PROTEIN HYDN-RELATED"/>
    <property type="match status" value="1"/>
</dbReference>
<dbReference type="KEGG" id="izh:FEM41_04565"/>
<dbReference type="EMBL" id="CP040428">
    <property type="protein sequence ID" value="QCT22602.1"/>
    <property type="molecule type" value="Genomic_DNA"/>
</dbReference>
<evidence type="ECO:0000256" key="1">
    <source>
        <dbReference type="ARBA" id="ARBA00022485"/>
    </source>
</evidence>
<keyword evidence="3" id="KW-0677">Repeat</keyword>
<evidence type="ECO:0000313" key="7">
    <source>
        <dbReference type="EMBL" id="QCT22602.1"/>
    </source>
</evidence>
<dbReference type="GO" id="GO:0051539">
    <property type="term" value="F:4 iron, 4 sulfur cluster binding"/>
    <property type="evidence" value="ECO:0007669"/>
    <property type="project" value="UniProtKB-KW"/>
</dbReference>
<keyword evidence="2" id="KW-0479">Metal-binding</keyword>
<evidence type="ECO:0000256" key="3">
    <source>
        <dbReference type="ARBA" id="ARBA00022737"/>
    </source>
</evidence>
<keyword evidence="8" id="KW-1185">Reference proteome</keyword>
<sequence length="168" mass="17434">MNRFIFADAAKCIGCRTCEVACAVAHRAEHSVQGLTAQTLLSRIQVVKEGKVSVALACRQCEAAPCAGACPTGALWREGGAIRMRDADCIGCKHCMVVCPFGAINIVAAPAGEGMQIVKCDLCHERAGGPACVSVCPTGALGCLDDRALTAAGVRKRQRTACVPSAME</sequence>
<evidence type="ECO:0000256" key="2">
    <source>
        <dbReference type="ARBA" id="ARBA00022723"/>
    </source>
</evidence>
<evidence type="ECO:0000256" key="4">
    <source>
        <dbReference type="ARBA" id="ARBA00023004"/>
    </source>
</evidence>
<dbReference type="PROSITE" id="PS51379">
    <property type="entry name" value="4FE4S_FER_2"/>
    <property type="match status" value="2"/>
</dbReference>
<dbReference type="OrthoDB" id="9779457at2"/>
<dbReference type="Pfam" id="PF13247">
    <property type="entry name" value="Fer4_11"/>
    <property type="match status" value="1"/>
</dbReference>
<evidence type="ECO:0000256" key="5">
    <source>
        <dbReference type="ARBA" id="ARBA00023014"/>
    </source>
</evidence>
<accession>A0A4P8YUD7</accession>
<proteinExistence type="predicted"/>
<dbReference type="SUPFAM" id="SSF54862">
    <property type="entry name" value="4Fe-4S ferredoxins"/>
    <property type="match status" value="1"/>
</dbReference>
<dbReference type="GO" id="GO:0046872">
    <property type="term" value="F:metal ion binding"/>
    <property type="evidence" value="ECO:0007669"/>
    <property type="project" value="UniProtKB-KW"/>
</dbReference>
<dbReference type="RefSeq" id="WP_138099109.1">
    <property type="nucleotide sequence ID" value="NZ_CP040428.1"/>
</dbReference>
<dbReference type="PROSITE" id="PS00198">
    <property type="entry name" value="4FE4S_FER_1"/>
    <property type="match status" value="1"/>
</dbReference>
<organism evidence="7 8">
    <name type="scientific">Jejubacter calystegiae</name>
    <dbReference type="NCBI Taxonomy" id="2579935"/>
    <lineage>
        <taxon>Bacteria</taxon>
        <taxon>Pseudomonadati</taxon>
        <taxon>Pseudomonadota</taxon>
        <taxon>Gammaproteobacteria</taxon>
        <taxon>Enterobacterales</taxon>
        <taxon>Enterobacteriaceae</taxon>
        <taxon>Jejubacter</taxon>
    </lineage>
</organism>
<dbReference type="AlphaFoldDB" id="A0A4P8YUD7"/>
<dbReference type="CDD" id="cd10554">
    <property type="entry name" value="HycB_like"/>
    <property type="match status" value="1"/>
</dbReference>
<dbReference type="Gene3D" id="3.30.70.20">
    <property type="match status" value="2"/>
</dbReference>
<feature type="domain" description="4Fe-4S ferredoxin-type" evidence="6">
    <location>
        <begin position="80"/>
        <end position="109"/>
    </location>
</feature>
<dbReference type="InterPro" id="IPR017900">
    <property type="entry name" value="4Fe4S_Fe_S_CS"/>
</dbReference>
<keyword evidence="1" id="KW-0004">4Fe-4S</keyword>
<dbReference type="Proteomes" id="UP000302163">
    <property type="component" value="Chromosome"/>
</dbReference>
<feature type="domain" description="4Fe-4S ferredoxin-type" evidence="6">
    <location>
        <begin position="3"/>
        <end position="31"/>
    </location>
</feature>
<evidence type="ECO:0000313" key="8">
    <source>
        <dbReference type="Proteomes" id="UP000302163"/>
    </source>
</evidence>
<dbReference type="InterPro" id="IPR050294">
    <property type="entry name" value="RnfB_subfamily"/>
</dbReference>
<protein>
    <submittedName>
        <fullName evidence="7">4Fe-4S dicluster domain-containing protein</fullName>
    </submittedName>
</protein>
<dbReference type="PANTHER" id="PTHR42859">
    <property type="entry name" value="OXIDOREDUCTASE"/>
    <property type="match status" value="1"/>
</dbReference>
<keyword evidence="5" id="KW-0411">Iron-sulfur</keyword>
<evidence type="ECO:0000259" key="6">
    <source>
        <dbReference type="PROSITE" id="PS51379"/>
    </source>
</evidence>
<gene>
    <name evidence="7" type="ORF">FEM41_04565</name>
</gene>
<name>A0A4P8YUD7_9ENTR</name>
<reference evidence="7 8" key="1">
    <citation type="submission" date="2019-05" db="EMBL/GenBank/DDBJ databases">
        <title>Complete genome sequence of Izhakiella calystegiae KSNA2, an endophyte isolated from beach morning glory (Calystegia soldanella).</title>
        <authorList>
            <person name="Jiang L."/>
            <person name="Jeong J.C."/>
            <person name="Kim C.Y."/>
            <person name="Kim D.H."/>
            <person name="Kim S.W."/>
            <person name="Lee j."/>
        </authorList>
    </citation>
    <scope>NUCLEOTIDE SEQUENCE [LARGE SCALE GENOMIC DNA]</scope>
    <source>
        <strain evidence="7 8">KSNA2</strain>
    </source>
</reference>
<dbReference type="InterPro" id="IPR017896">
    <property type="entry name" value="4Fe4S_Fe-S-bd"/>
</dbReference>